<dbReference type="Gene3D" id="1.20.1250.20">
    <property type="entry name" value="MFS general substrate transporter like domains"/>
    <property type="match status" value="1"/>
</dbReference>
<dbReference type="InterPro" id="IPR005828">
    <property type="entry name" value="MFS_sugar_transport-like"/>
</dbReference>
<dbReference type="InterPro" id="IPR020846">
    <property type="entry name" value="MFS_dom"/>
</dbReference>
<feature type="transmembrane region" description="Helical" evidence="8">
    <location>
        <begin position="50"/>
        <end position="70"/>
    </location>
</feature>
<evidence type="ECO:0000256" key="4">
    <source>
        <dbReference type="ARBA" id="ARBA00022692"/>
    </source>
</evidence>
<feature type="transmembrane region" description="Helical" evidence="8">
    <location>
        <begin position="159"/>
        <end position="181"/>
    </location>
</feature>
<dbReference type="Pfam" id="PF00083">
    <property type="entry name" value="Sugar_tr"/>
    <property type="match status" value="1"/>
</dbReference>
<evidence type="ECO:0000256" key="1">
    <source>
        <dbReference type="ARBA" id="ARBA00004141"/>
    </source>
</evidence>
<evidence type="ECO:0000256" key="7">
    <source>
        <dbReference type="RuleBase" id="RU003346"/>
    </source>
</evidence>
<dbReference type="SUPFAM" id="SSF103473">
    <property type="entry name" value="MFS general substrate transporter"/>
    <property type="match status" value="1"/>
</dbReference>
<gene>
    <name evidence="10" type="ORF">OIDMADRAFT_108678</name>
</gene>
<feature type="transmembrane region" description="Helical" evidence="8">
    <location>
        <begin position="355"/>
        <end position="376"/>
    </location>
</feature>
<evidence type="ECO:0000256" key="8">
    <source>
        <dbReference type="SAM" id="Phobius"/>
    </source>
</evidence>
<feature type="transmembrane region" description="Helical" evidence="8">
    <location>
        <begin position="482"/>
        <end position="498"/>
    </location>
</feature>
<feature type="transmembrane region" description="Helical" evidence="8">
    <location>
        <begin position="453"/>
        <end position="470"/>
    </location>
</feature>
<feature type="transmembrane region" description="Helical" evidence="8">
    <location>
        <begin position="193"/>
        <end position="216"/>
    </location>
</feature>
<evidence type="ECO:0000256" key="3">
    <source>
        <dbReference type="ARBA" id="ARBA00022448"/>
    </source>
</evidence>
<dbReference type="PANTHER" id="PTHR48022:SF83">
    <property type="entry name" value="MAJOR FACILITATOR SUPERFAMILY (MFS) PROFILE DOMAIN-CONTAINING PROTEIN"/>
    <property type="match status" value="1"/>
</dbReference>
<keyword evidence="4 8" id="KW-0812">Transmembrane</keyword>
<dbReference type="InterPro" id="IPR050360">
    <property type="entry name" value="MFS_Sugar_Transporters"/>
</dbReference>
<feature type="domain" description="Major facilitator superfamily (MFS) profile" evidence="9">
    <location>
        <begin position="57"/>
        <end position="504"/>
    </location>
</feature>
<keyword evidence="11" id="KW-1185">Reference proteome</keyword>
<dbReference type="InterPro" id="IPR036259">
    <property type="entry name" value="MFS_trans_sf"/>
</dbReference>
<dbReference type="InterPro" id="IPR005829">
    <property type="entry name" value="Sugar_transporter_CS"/>
</dbReference>
<name>A0A0C3E2I1_OIDMZ</name>
<keyword evidence="3 7" id="KW-0813">Transport</keyword>
<evidence type="ECO:0000256" key="6">
    <source>
        <dbReference type="ARBA" id="ARBA00023136"/>
    </source>
</evidence>
<proteinExistence type="inferred from homology"/>
<feature type="transmembrane region" description="Helical" evidence="8">
    <location>
        <begin position="134"/>
        <end position="153"/>
    </location>
</feature>
<dbReference type="PROSITE" id="PS00217">
    <property type="entry name" value="SUGAR_TRANSPORT_2"/>
    <property type="match status" value="1"/>
</dbReference>
<evidence type="ECO:0000256" key="2">
    <source>
        <dbReference type="ARBA" id="ARBA00010992"/>
    </source>
</evidence>
<feature type="transmembrane region" description="Helical" evidence="8">
    <location>
        <begin position="317"/>
        <end position="335"/>
    </location>
</feature>
<dbReference type="EMBL" id="KN832870">
    <property type="protein sequence ID" value="KIN08523.1"/>
    <property type="molecule type" value="Genomic_DNA"/>
</dbReference>
<dbReference type="OrthoDB" id="6612291at2759"/>
<evidence type="ECO:0000313" key="11">
    <source>
        <dbReference type="Proteomes" id="UP000054321"/>
    </source>
</evidence>
<dbReference type="NCBIfam" id="TIGR00879">
    <property type="entry name" value="SP"/>
    <property type="match status" value="1"/>
</dbReference>
<reference evidence="11" key="2">
    <citation type="submission" date="2015-01" db="EMBL/GenBank/DDBJ databases">
        <title>Evolutionary Origins and Diversification of the Mycorrhizal Mutualists.</title>
        <authorList>
            <consortium name="DOE Joint Genome Institute"/>
            <consortium name="Mycorrhizal Genomics Consortium"/>
            <person name="Kohler A."/>
            <person name="Kuo A."/>
            <person name="Nagy L.G."/>
            <person name="Floudas D."/>
            <person name="Copeland A."/>
            <person name="Barry K.W."/>
            <person name="Cichocki N."/>
            <person name="Veneault-Fourrey C."/>
            <person name="LaButti K."/>
            <person name="Lindquist E.A."/>
            <person name="Lipzen A."/>
            <person name="Lundell T."/>
            <person name="Morin E."/>
            <person name="Murat C."/>
            <person name="Riley R."/>
            <person name="Ohm R."/>
            <person name="Sun H."/>
            <person name="Tunlid A."/>
            <person name="Henrissat B."/>
            <person name="Grigoriev I.V."/>
            <person name="Hibbett D.S."/>
            <person name="Martin F."/>
        </authorList>
    </citation>
    <scope>NUCLEOTIDE SEQUENCE [LARGE SCALE GENOMIC DNA]</scope>
    <source>
        <strain evidence="11">Zn</strain>
    </source>
</reference>
<feature type="transmembrane region" description="Helical" evidence="8">
    <location>
        <begin position="381"/>
        <end position="401"/>
    </location>
</feature>
<feature type="transmembrane region" description="Helical" evidence="8">
    <location>
        <begin position="407"/>
        <end position="432"/>
    </location>
</feature>
<organism evidence="10 11">
    <name type="scientific">Oidiodendron maius (strain Zn)</name>
    <dbReference type="NCBI Taxonomy" id="913774"/>
    <lineage>
        <taxon>Eukaryota</taxon>
        <taxon>Fungi</taxon>
        <taxon>Dikarya</taxon>
        <taxon>Ascomycota</taxon>
        <taxon>Pezizomycotina</taxon>
        <taxon>Leotiomycetes</taxon>
        <taxon>Leotiomycetes incertae sedis</taxon>
        <taxon>Myxotrichaceae</taxon>
        <taxon>Oidiodendron</taxon>
    </lineage>
</organism>
<protein>
    <recommendedName>
        <fullName evidence="9">Major facilitator superfamily (MFS) profile domain-containing protein</fullName>
    </recommendedName>
</protein>
<reference evidence="10 11" key="1">
    <citation type="submission" date="2014-04" db="EMBL/GenBank/DDBJ databases">
        <authorList>
            <consortium name="DOE Joint Genome Institute"/>
            <person name="Kuo A."/>
            <person name="Martino E."/>
            <person name="Perotto S."/>
            <person name="Kohler A."/>
            <person name="Nagy L.G."/>
            <person name="Floudas D."/>
            <person name="Copeland A."/>
            <person name="Barry K.W."/>
            <person name="Cichocki N."/>
            <person name="Veneault-Fourrey C."/>
            <person name="LaButti K."/>
            <person name="Lindquist E.A."/>
            <person name="Lipzen A."/>
            <person name="Lundell T."/>
            <person name="Morin E."/>
            <person name="Murat C."/>
            <person name="Sun H."/>
            <person name="Tunlid A."/>
            <person name="Henrissat B."/>
            <person name="Grigoriev I.V."/>
            <person name="Hibbett D.S."/>
            <person name="Martin F."/>
            <person name="Nordberg H.P."/>
            <person name="Cantor M.N."/>
            <person name="Hua S.X."/>
        </authorList>
    </citation>
    <scope>NUCLEOTIDE SEQUENCE [LARGE SCALE GENOMIC DNA]</scope>
    <source>
        <strain evidence="10 11">Zn</strain>
    </source>
</reference>
<accession>A0A0C3E2I1</accession>
<evidence type="ECO:0000256" key="5">
    <source>
        <dbReference type="ARBA" id="ARBA00022989"/>
    </source>
</evidence>
<dbReference type="InParanoid" id="A0A0C3E2I1"/>
<feature type="transmembrane region" description="Helical" evidence="8">
    <location>
        <begin position="108"/>
        <end position="127"/>
    </location>
</feature>
<dbReference type="Proteomes" id="UP000054321">
    <property type="component" value="Unassembled WGS sequence"/>
</dbReference>
<evidence type="ECO:0000259" key="9">
    <source>
        <dbReference type="PROSITE" id="PS50850"/>
    </source>
</evidence>
<dbReference type="GO" id="GO:0016020">
    <property type="term" value="C:membrane"/>
    <property type="evidence" value="ECO:0007669"/>
    <property type="project" value="UniProtKB-SubCell"/>
</dbReference>
<dbReference type="InterPro" id="IPR003663">
    <property type="entry name" value="Sugar/inositol_transpt"/>
</dbReference>
<evidence type="ECO:0000313" key="10">
    <source>
        <dbReference type="EMBL" id="KIN08523.1"/>
    </source>
</evidence>
<comment type="similarity">
    <text evidence="2 7">Belongs to the major facilitator superfamily. Sugar transporter (TC 2.A.1.1) family.</text>
</comment>
<dbReference type="AlphaFoldDB" id="A0A0C3E2I1"/>
<dbReference type="FunFam" id="1.20.1250.20:FF:000078">
    <property type="entry name" value="MFS maltose transporter, putative"/>
    <property type="match status" value="1"/>
</dbReference>
<feature type="transmembrane region" description="Helical" evidence="8">
    <location>
        <begin position="222"/>
        <end position="245"/>
    </location>
</feature>
<dbReference type="PROSITE" id="PS50850">
    <property type="entry name" value="MFS"/>
    <property type="match status" value="1"/>
</dbReference>
<sequence>MEVESKAIQHTDEMPVTALTEQTDRAVLNEKAKRADEEDHKAKIIPALRLHYKAVFWAFVVSMCVIMEGYDTSLLNNFYAFPAFAKKFGKFDPGSGKYQLTAPWQAGLGNSSGVGAFFGAFLNGFLVDRFGHKRVVLGSLLALAGFLFIVFFASSIEVLLVGEILCGFPWGIFATISPAYASEILPLSLRVYMTSWTNMCFIIGQLISAGVLAGLVHNNSDWAYKIPFAVQWFWPLILFPVLLFAPESPWYLVRKGRVEEARGSLVRLNHKETEAASIDEQLALIIHTDNQEKELLLEVSTSYWQCFRGVEARRTEIASMVFAGTILTGLTFAYNTTYFFSSIGLSSTQAYNLNVGGTAMALASTLVSWVFIMPYFGRRTIYLWGTFGMTVILFLIGILNVRTNTHSFALAQAVLTLIWTCVFQLSVGQLAWALPAEIGSTRLRQKTVVIGRNAYYIVSVVASVLEPYFVNPTAWNLKGYTSFFWMGLALLTLVWVFFRLPETKGRSYEEINLLFAKGIGSRHFSEYQVDVFEETDQKGMVVHIERAERV</sequence>
<dbReference type="HOGENOM" id="CLU_001265_11_5_1"/>
<keyword evidence="5 8" id="KW-1133">Transmembrane helix</keyword>
<dbReference type="GO" id="GO:0005351">
    <property type="term" value="F:carbohydrate:proton symporter activity"/>
    <property type="evidence" value="ECO:0007669"/>
    <property type="project" value="TreeGrafter"/>
</dbReference>
<comment type="subcellular location">
    <subcellularLocation>
        <location evidence="1">Membrane</location>
        <topology evidence="1">Multi-pass membrane protein</topology>
    </subcellularLocation>
</comment>
<dbReference type="PANTHER" id="PTHR48022">
    <property type="entry name" value="PLASTIDIC GLUCOSE TRANSPORTER 4"/>
    <property type="match status" value="1"/>
</dbReference>
<keyword evidence="6 8" id="KW-0472">Membrane</keyword>